<comment type="caution">
    <text evidence="3">The sequence shown here is derived from an EMBL/GenBank/DDBJ whole genome shotgun (WGS) entry which is preliminary data.</text>
</comment>
<feature type="region of interest" description="Disordered" evidence="1">
    <location>
        <begin position="1"/>
        <end position="31"/>
    </location>
</feature>
<dbReference type="InterPro" id="IPR015661">
    <property type="entry name" value="Bub1/Mad3"/>
</dbReference>
<evidence type="ECO:0000313" key="4">
    <source>
        <dbReference type="Proteomes" id="UP000218231"/>
    </source>
</evidence>
<dbReference type="PANTHER" id="PTHR14030:SF28">
    <property type="entry name" value="BUB1 N-TERMINAL DOMAIN-CONTAINING PROTEIN"/>
    <property type="match status" value="1"/>
</dbReference>
<evidence type="ECO:0000259" key="2">
    <source>
        <dbReference type="PROSITE" id="PS51489"/>
    </source>
</evidence>
<organism evidence="3 4">
    <name type="scientific">Diploscapter pachys</name>
    <dbReference type="NCBI Taxonomy" id="2018661"/>
    <lineage>
        <taxon>Eukaryota</taxon>
        <taxon>Metazoa</taxon>
        <taxon>Ecdysozoa</taxon>
        <taxon>Nematoda</taxon>
        <taxon>Chromadorea</taxon>
        <taxon>Rhabditida</taxon>
        <taxon>Rhabditina</taxon>
        <taxon>Rhabditomorpha</taxon>
        <taxon>Rhabditoidea</taxon>
        <taxon>Rhabditidae</taxon>
        <taxon>Diploscapter</taxon>
    </lineage>
</organism>
<keyword evidence="4" id="KW-1185">Reference proteome</keyword>
<dbReference type="PANTHER" id="PTHR14030">
    <property type="entry name" value="MITOTIC CHECKPOINT SERINE/THREONINE-PROTEIN KINASE BUB1"/>
    <property type="match status" value="1"/>
</dbReference>
<dbReference type="InterPro" id="IPR013212">
    <property type="entry name" value="Mad3/Bub1_I"/>
</dbReference>
<dbReference type="GO" id="GO:0004672">
    <property type="term" value="F:protein kinase activity"/>
    <property type="evidence" value="ECO:0007669"/>
    <property type="project" value="TreeGrafter"/>
</dbReference>
<dbReference type="GO" id="GO:0007094">
    <property type="term" value="P:mitotic spindle assembly checkpoint signaling"/>
    <property type="evidence" value="ECO:0007669"/>
    <property type="project" value="InterPro"/>
</dbReference>
<dbReference type="Pfam" id="PF08311">
    <property type="entry name" value="Mad3_BUB1_I"/>
    <property type="match status" value="1"/>
</dbReference>
<dbReference type="GO" id="GO:0051754">
    <property type="term" value="P:meiotic sister chromatid cohesion, centromeric"/>
    <property type="evidence" value="ECO:0007669"/>
    <property type="project" value="TreeGrafter"/>
</dbReference>
<protein>
    <recommendedName>
        <fullName evidence="2">BUB1 N-terminal domain-containing protein</fullName>
    </recommendedName>
</protein>
<dbReference type="GO" id="GO:0005634">
    <property type="term" value="C:nucleus"/>
    <property type="evidence" value="ECO:0007669"/>
    <property type="project" value="TreeGrafter"/>
</dbReference>
<evidence type="ECO:0000256" key="1">
    <source>
        <dbReference type="SAM" id="MobiDB-lite"/>
    </source>
</evidence>
<dbReference type="Proteomes" id="UP000218231">
    <property type="component" value="Unassembled WGS sequence"/>
</dbReference>
<feature type="domain" description="BUB1 N-terminal" evidence="2">
    <location>
        <begin position="67"/>
        <end position="227"/>
    </location>
</feature>
<evidence type="ECO:0000313" key="3">
    <source>
        <dbReference type="EMBL" id="PAV73630.1"/>
    </source>
</evidence>
<dbReference type="EMBL" id="LIAE01008561">
    <property type="protein sequence ID" value="PAV73630.1"/>
    <property type="molecule type" value="Genomic_DNA"/>
</dbReference>
<dbReference type="STRING" id="2018661.A0A2A2KIE1"/>
<reference evidence="3 4" key="1">
    <citation type="journal article" date="2017" name="Curr. Biol.">
        <title>Genome architecture and evolution of a unichromosomal asexual nematode.</title>
        <authorList>
            <person name="Fradin H."/>
            <person name="Zegar C."/>
            <person name="Gutwein M."/>
            <person name="Lucas J."/>
            <person name="Kovtun M."/>
            <person name="Corcoran D."/>
            <person name="Baugh L.R."/>
            <person name="Kiontke K."/>
            <person name="Gunsalus K."/>
            <person name="Fitch D.H."/>
            <person name="Piano F."/>
        </authorList>
    </citation>
    <scope>NUCLEOTIDE SEQUENCE [LARGE SCALE GENOMIC DNA]</scope>
    <source>
        <strain evidence="3">PF1309</strain>
    </source>
</reference>
<gene>
    <name evidence="3" type="ORF">WR25_00606</name>
</gene>
<accession>A0A2A2KIE1</accession>
<dbReference type="AlphaFoldDB" id="A0A2A2KIE1"/>
<proteinExistence type="predicted"/>
<sequence length="405" mass="47485">MASSEDFESDVVRASDETRDDDNVPDWERYSENLIPNRRGRQAGAILKTKGLGTSQSSMESEADKKLDETMDECQTSEDPLDLCLQFCKWFENRFQNINQRLYYKLLWRIVEKYSLDSRYLEDERMLKIWSRLADNSLGHGYEIYQHAVSHGSLVRCAQIYVQWSLEYELRDAVNEARKVLHRGIRSGATPISVLQDAIDELEVREARRQMEKLQNDSWEVADMEIDDLQGEHRLPFTRLPVMDDGHSAPIVRLPSIMTDHSASKYQQCSANKSQRPVINNDAATFEVYCDEEQSEENYLKNIHKYTLDTRIERFAINKPNPDKESIKNKKIRRLANPPAEFYVWTDESEQKEVREEEQKVTRQRFGVRKAVRDQSMEEAMAEYFSTLSRLPWKDPVSKKLNFDE</sequence>
<name>A0A2A2KIE1_9BILA</name>
<dbReference type="Gene3D" id="1.25.40.430">
    <property type="match status" value="1"/>
</dbReference>
<dbReference type="OrthoDB" id="248495at2759"/>
<dbReference type="PROSITE" id="PS51489">
    <property type="entry name" value="BUB1_N"/>
    <property type="match status" value="1"/>
</dbReference>
<dbReference type="SMART" id="SM00777">
    <property type="entry name" value="Mad3_BUB1_I"/>
    <property type="match status" value="1"/>
</dbReference>